<dbReference type="CDD" id="cd04186">
    <property type="entry name" value="GT_2_like_c"/>
    <property type="match status" value="1"/>
</dbReference>
<evidence type="ECO:0000313" key="3">
    <source>
        <dbReference type="Proteomes" id="UP000190061"/>
    </source>
</evidence>
<accession>A0A1T4QYL1</accession>
<dbReference type="PANTHER" id="PTHR43179:SF7">
    <property type="entry name" value="RHAMNOSYLTRANSFERASE WBBL"/>
    <property type="match status" value="1"/>
</dbReference>
<dbReference type="Pfam" id="PF13692">
    <property type="entry name" value="Glyco_trans_1_4"/>
    <property type="match status" value="1"/>
</dbReference>
<dbReference type="Proteomes" id="UP000190061">
    <property type="component" value="Unassembled WGS sequence"/>
</dbReference>
<keyword evidence="2" id="KW-0808">Transferase</keyword>
<protein>
    <submittedName>
        <fullName evidence="2">Glycosyltransferase, GT2 family</fullName>
    </submittedName>
</protein>
<dbReference type="CDD" id="cd03801">
    <property type="entry name" value="GT4_PimA-like"/>
    <property type="match status" value="1"/>
</dbReference>
<proteinExistence type="predicted"/>
<keyword evidence="3" id="KW-1185">Reference proteome</keyword>
<dbReference type="PANTHER" id="PTHR43179">
    <property type="entry name" value="RHAMNOSYLTRANSFERASE WBBL"/>
    <property type="match status" value="1"/>
</dbReference>
<dbReference type="RefSeq" id="WP_078758439.1">
    <property type="nucleotide sequence ID" value="NZ_FUXP01000006.1"/>
</dbReference>
<name>A0A1T4QYL1_9GAMM</name>
<dbReference type="InterPro" id="IPR001173">
    <property type="entry name" value="Glyco_trans_2-like"/>
</dbReference>
<evidence type="ECO:0000259" key="1">
    <source>
        <dbReference type="Pfam" id="PF00535"/>
    </source>
</evidence>
<dbReference type="GO" id="GO:0016740">
    <property type="term" value="F:transferase activity"/>
    <property type="evidence" value="ECO:0007669"/>
    <property type="project" value="UniProtKB-KW"/>
</dbReference>
<dbReference type="EMBL" id="FUXP01000006">
    <property type="protein sequence ID" value="SKA08735.1"/>
    <property type="molecule type" value="Genomic_DNA"/>
</dbReference>
<reference evidence="2 3" key="1">
    <citation type="submission" date="2017-02" db="EMBL/GenBank/DDBJ databases">
        <authorList>
            <person name="Peterson S.W."/>
        </authorList>
    </citation>
    <scope>NUCLEOTIDE SEQUENCE [LARGE SCALE GENOMIC DNA]</scope>
    <source>
        <strain evidence="2 3">DSM 21749</strain>
    </source>
</reference>
<dbReference type="AlphaFoldDB" id="A0A1T4QYL1"/>
<organism evidence="2 3">
    <name type="scientific">Lysobacter spongiicola DSM 21749</name>
    <dbReference type="NCBI Taxonomy" id="1122188"/>
    <lineage>
        <taxon>Bacteria</taxon>
        <taxon>Pseudomonadati</taxon>
        <taxon>Pseudomonadota</taxon>
        <taxon>Gammaproteobacteria</taxon>
        <taxon>Lysobacterales</taxon>
        <taxon>Lysobacteraceae</taxon>
        <taxon>Novilysobacter</taxon>
    </lineage>
</organism>
<dbReference type="SUPFAM" id="SSF53448">
    <property type="entry name" value="Nucleotide-diphospho-sugar transferases"/>
    <property type="match status" value="1"/>
</dbReference>
<dbReference type="Gene3D" id="3.90.550.10">
    <property type="entry name" value="Spore Coat Polysaccharide Biosynthesis Protein SpsA, Chain A"/>
    <property type="match status" value="1"/>
</dbReference>
<dbReference type="Gene3D" id="3.40.50.2000">
    <property type="entry name" value="Glycogen Phosphorylase B"/>
    <property type="match status" value="1"/>
</dbReference>
<feature type="domain" description="Glycosyltransferase 2-like" evidence="1">
    <location>
        <begin position="75"/>
        <end position="193"/>
    </location>
</feature>
<dbReference type="SUPFAM" id="SSF53756">
    <property type="entry name" value="UDP-Glycosyltransferase/glycogen phosphorylase"/>
    <property type="match status" value="1"/>
</dbReference>
<dbReference type="Pfam" id="PF00535">
    <property type="entry name" value="Glycos_transf_2"/>
    <property type="match status" value="1"/>
</dbReference>
<sequence length="702" mass="76595">MPISPADLRFLLDRGAGLLRRALSSLRTRGWRGSWERLSRHLARVPGTDRTTLYMPAQAPFEPFALPSSRAPQASIVIPVYGQFAHTLSCLRALAEHPPAVPVEVIVVDDGSGDETGEALPALQGLRYHRRDTNGGFIAACNDGLALAHGEYVVFLNNDTVPQPGWLEALLDTFGDHPGTGLAGAQLLYPDGRLQEAGGVVRSDGSAEKLGRLQAAAHPAFGFVRRVDYCSGAALAAPRALLVDLGGFDESYSPAFYEDTDLAMRVRARGLEVLCQPASRVVHVEGATAGTDTRRGVKAYQVRNQAHFQSRWAQALAGHPGHSAPAASLTDRLYAKTVLLVDALTPRPDRDSGSLRLVNLMRLLIEEGAHVVFVPADRRHDGAHTEALQHLGVEVWHAPYMPAMPAWLRVHGHRFDSVVVCRHYVMREMLPLLRRHAPRARLVFDTVDLHYLREARGARVSGDAAMAKAAARTRELELDVIRRSDATLVVSATERELLATDAPAARVEVLSNLHRVPDSGPGPEGRRDVMFVGGFRHPPNVDAVQWFVEHVWPLVVAQAPEMRFHCVGGDAPAEILALSKHHGVVVHGHVPDLATLFRSTRLAVAPLRYGAGVKGKVNQSMAHGQPVVATSCAVEGMHLQHDRDVLVADDPTDFADAVLRLHADDDLWRRLAEHGRENVARHFSLDAGRHVVRRVLMGLDGS</sequence>
<dbReference type="OrthoDB" id="9807209at2"/>
<dbReference type="STRING" id="1122188.SAMN02745674_01861"/>
<dbReference type="InterPro" id="IPR029044">
    <property type="entry name" value="Nucleotide-diphossugar_trans"/>
</dbReference>
<gene>
    <name evidence="2" type="ORF">SAMN02745674_01861</name>
</gene>
<evidence type="ECO:0000313" key="2">
    <source>
        <dbReference type="EMBL" id="SKA08735.1"/>
    </source>
</evidence>